<dbReference type="AlphaFoldDB" id="A0AAD8J353"/>
<evidence type="ECO:0000313" key="4">
    <source>
        <dbReference type="Proteomes" id="UP001237642"/>
    </source>
</evidence>
<evidence type="ECO:0000313" key="3">
    <source>
        <dbReference type="EMBL" id="KAK1395082.1"/>
    </source>
</evidence>
<gene>
    <name evidence="3" type="ORF">POM88_014138</name>
</gene>
<reference evidence="3" key="1">
    <citation type="submission" date="2023-02" db="EMBL/GenBank/DDBJ databases">
        <title>Genome of toxic invasive species Heracleum sosnowskyi carries increased number of genes despite the absence of recent whole-genome duplications.</title>
        <authorList>
            <person name="Schelkunov M."/>
            <person name="Shtratnikova V."/>
            <person name="Makarenko M."/>
            <person name="Klepikova A."/>
            <person name="Omelchenko D."/>
            <person name="Novikova G."/>
            <person name="Obukhova E."/>
            <person name="Bogdanov V."/>
            <person name="Penin A."/>
            <person name="Logacheva M."/>
        </authorList>
    </citation>
    <scope>NUCLEOTIDE SEQUENCE</scope>
    <source>
        <strain evidence="3">Hsosn_3</strain>
        <tissue evidence="3">Leaf</tissue>
    </source>
</reference>
<reference evidence="3" key="2">
    <citation type="submission" date="2023-05" db="EMBL/GenBank/DDBJ databases">
        <authorList>
            <person name="Schelkunov M.I."/>
        </authorList>
    </citation>
    <scope>NUCLEOTIDE SEQUENCE</scope>
    <source>
        <strain evidence="3">Hsosn_3</strain>
        <tissue evidence="3">Leaf</tissue>
    </source>
</reference>
<organism evidence="3 4">
    <name type="scientific">Heracleum sosnowskyi</name>
    <dbReference type="NCBI Taxonomy" id="360622"/>
    <lineage>
        <taxon>Eukaryota</taxon>
        <taxon>Viridiplantae</taxon>
        <taxon>Streptophyta</taxon>
        <taxon>Embryophyta</taxon>
        <taxon>Tracheophyta</taxon>
        <taxon>Spermatophyta</taxon>
        <taxon>Magnoliopsida</taxon>
        <taxon>eudicotyledons</taxon>
        <taxon>Gunneridae</taxon>
        <taxon>Pentapetalae</taxon>
        <taxon>asterids</taxon>
        <taxon>campanulids</taxon>
        <taxon>Apiales</taxon>
        <taxon>Apiaceae</taxon>
        <taxon>Apioideae</taxon>
        <taxon>apioid superclade</taxon>
        <taxon>Tordylieae</taxon>
        <taxon>Tordyliinae</taxon>
        <taxon>Heracleum</taxon>
    </lineage>
</organism>
<feature type="region of interest" description="Disordered" evidence="1">
    <location>
        <begin position="102"/>
        <end position="131"/>
    </location>
</feature>
<protein>
    <recommendedName>
        <fullName evidence="2">CCHC-type domain-containing protein</fullName>
    </recommendedName>
</protein>
<sequence length="245" mass="27598">MKEIAPKCHEWVSAKPKTQWTRAAFRTHVHSDMIQVRRDKLAVRDTVICPSALKKLNKAIQYAAVRNEPWENYIHNCYSKELYMKLYSCTLEPIVGPEFWQTATEPRPLPPNVKTPAGRPKKKRNTRNDIAHDTTKLSKVGTVVNCTYCKARGHNARTCEVKKDDAIKKAVEEGTVPIIAKSTCVCKICNQPGHNSRTCKVKKQQQQGASINGLKPSNIVSVKQLFCGQHCIMTALEVNTLTLCQ</sequence>
<evidence type="ECO:0000256" key="1">
    <source>
        <dbReference type="SAM" id="MobiDB-lite"/>
    </source>
</evidence>
<name>A0AAD8J353_9APIA</name>
<accession>A0AAD8J353</accession>
<dbReference type="InterPro" id="IPR001878">
    <property type="entry name" value="Znf_CCHC"/>
</dbReference>
<dbReference type="EMBL" id="JAUIZM010000003">
    <property type="protein sequence ID" value="KAK1395082.1"/>
    <property type="molecule type" value="Genomic_DNA"/>
</dbReference>
<evidence type="ECO:0000259" key="2">
    <source>
        <dbReference type="SMART" id="SM00343"/>
    </source>
</evidence>
<proteinExistence type="predicted"/>
<feature type="domain" description="CCHC-type" evidence="2">
    <location>
        <begin position="185"/>
        <end position="201"/>
    </location>
</feature>
<dbReference type="Gene3D" id="4.10.60.10">
    <property type="entry name" value="Zinc finger, CCHC-type"/>
    <property type="match status" value="1"/>
</dbReference>
<comment type="caution">
    <text evidence="3">The sequence shown here is derived from an EMBL/GenBank/DDBJ whole genome shotgun (WGS) entry which is preliminary data.</text>
</comment>
<dbReference type="Proteomes" id="UP001237642">
    <property type="component" value="Unassembled WGS sequence"/>
</dbReference>
<dbReference type="SMART" id="SM00343">
    <property type="entry name" value="ZnF_C2HC"/>
    <property type="match status" value="2"/>
</dbReference>
<dbReference type="GO" id="GO:0003676">
    <property type="term" value="F:nucleic acid binding"/>
    <property type="evidence" value="ECO:0007669"/>
    <property type="project" value="InterPro"/>
</dbReference>
<keyword evidence="4" id="KW-1185">Reference proteome</keyword>
<feature type="domain" description="CCHC-type" evidence="2">
    <location>
        <begin position="145"/>
        <end position="161"/>
    </location>
</feature>
<dbReference type="GO" id="GO:0008270">
    <property type="term" value="F:zinc ion binding"/>
    <property type="evidence" value="ECO:0007669"/>
    <property type="project" value="InterPro"/>
</dbReference>